<evidence type="ECO:0000313" key="1">
    <source>
        <dbReference type="EMBL" id="CAH2310686.1"/>
    </source>
</evidence>
<gene>
    <name evidence="1" type="ORF">PECUL_23A004170</name>
</gene>
<feature type="non-terminal residue" evidence="1">
    <location>
        <position position="1"/>
    </location>
</feature>
<dbReference type="AlphaFoldDB" id="A0AAD1SWV6"/>
<dbReference type="EMBL" id="OW240919">
    <property type="protein sequence ID" value="CAH2310686.1"/>
    <property type="molecule type" value="Genomic_DNA"/>
</dbReference>
<name>A0AAD1SWV6_PELCU</name>
<dbReference type="Proteomes" id="UP001295444">
    <property type="component" value="Chromosome 08"/>
</dbReference>
<accession>A0AAD1SWV6</accession>
<protein>
    <submittedName>
        <fullName evidence="1">Uncharacterized protein</fullName>
    </submittedName>
</protein>
<proteinExistence type="predicted"/>
<keyword evidence="2" id="KW-1185">Reference proteome</keyword>
<evidence type="ECO:0000313" key="2">
    <source>
        <dbReference type="Proteomes" id="UP001295444"/>
    </source>
</evidence>
<organism evidence="1 2">
    <name type="scientific">Pelobates cultripes</name>
    <name type="common">Western spadefoot toad</name>
    <dbReference type="NCBI Taxonomy" id="61616"/>
    <lineage>
        <taxon>Eukaryota</taxon>
        <taxon>Metazoa</taxon>
        <taxon>Chordata</taxon>
        <taxon>Craniata</taxon>
        <taxon>Vertebrata</taxon>
        <taxon>Euteleostomi</taxon>
        <taxon>Amphibia</taxon>
        <taxon>Batrachia</taxon>
        <taxon>Anura</taxon>
        <taxon>Pelobatoidea</taxon>
        <taxon>Pelobatidae</taxon>
        <taxon>Pelobates</taxon>
    </lineage>
</organism>
<reference evidence="1" key="1">
    <citation type="submission" date="2022-03" db="EMBL/GenBank/DDBJ databases">
        <authorList>
            <person name="Alioto T."/>
            <person name="Alioto T."/>
            <person name="Gomez Garrido J."/>
        </authorList>
    </citation>
    <scope>NUCLEOTIDE SEQUENCE</scope>
</reference>
<sequence>AIEDFLSKIDLPISPADIADKMDAQFSEEEVHKAIKAPRLDDLSNLYYITFADTNTIPHIPF</sequence>